<evidence type="ECO:0000256" key="5">
    <source>
        <dbReference type="ARBA" id="ARBA00022692"/>
    </source>
</evidence>
<sequence length="362" mass="41088">MHPPNSPSDDTTPLLSRSLSDYLRRGRSLLRRPPQPLFGAAVGFSRRMLMLREPSVRVRENAAEQFEERQVGWAYSTPMVALDVVWNLSFVVTGVAVLGFSLKERPAVPLRLWIIGYVFQCFVHIVVVVYEFGRRREDRSVSVSESGNLMDYGTWQRGTDEGTRSSVAKNLEYANTMFSFIWWIIGCYWVAFISYRDLRHDSPQLYWLCISFLAIEVFFIGICVAVACLIGLAICCCLPCILGILYAMTDQEGATKEEIERLPNYIFRRIGDIEKVNDDIQESFEGIMTQCSAATPVKRFLSNKDAECCICISAYEDGAELRELPCCHYFHSMCIDKWLYINATCPLCKLNILKTGSQSGSA</sequence>
<dbReference type="GO" id="GO:0016020">
    <property type="term" value="C:membrane"/>
    <property type="evidence" value="ECO:0007669"/>
    <property type="project" value="UniProtKB-SubCell"/>
</dbReference>
<dbReference type="Pfam" id="PF13639">
    <property type="entry name" value="zf-RING_2"/>
    <property type="match status" value="1"/>
</dbReference>
<dbReference type="InterPro" id="IPR001841">
    <property type="entry name" value="Znf_RING"/>
</dbReference>
<evidence type="ECO:0000256" key="2">
    <source>
        <dbReference type="ARBA" id="ARBA00004141"/>
    </source>
</evidence>
<dbReference type="Gene3D" id="3.30.40.10">
    <property type="entry name" value="Zinc/RING finger domain, C3HC4 (zinc finger)"/>
    <property type="match status" value="1"/>
</dbReference>
<dbReference type="InterPro" id="IPR013083">
    <property type="entry name" value="Znf_RING/FYVE/PHD"/>
</dbReference>
<keyword evidence="4" id="KW-0808">Transferase</keyword>
<evidence type="ECO:0000256" key="4">
    <source>
        <dbReference type="ARBA" id="ARBA00022679"/>
    </source>
</evidence>
<evidence type="ECO:0000256" key="7">
    <source>
        <dbReference type="ARBA" id="ARBA00022771"/>
    </source>
</evidence>
<reference evidence="15 16" key="1">
    <citation type="submission" date="2021-09" db="EMBL/GenBank/DDBJ databases">
        <title>Genomic insights and catalytic innovation underlie evolution of tropane alkaloids biosynthesis.</title>
        <authorList>
            <person name="Wang Y.-J."/>
            <person name="Tian T."/>
            <person name="Huang J.-P."/>
            <person name="Huang S.-X."/>
        </authorList>
    </citation>
    <scope>NUCLEOTIDE SEQUENCE [LARGE SCALE GENOMIC DNA]</scope>
    <source>
        <strain evidence="15">KIB-2018</strain>
        <tissue evidence="15">Leaf</tissue>
    </source>
</reference>
<gene>
    <name evidence="15" type="ORF">K2173_013418</name>
</gene>
<evidence type="ECO:0000256" key="1">
    <source>
        <dbReference type="ARBA" id="ARBA00000900"/>
    </source>
</evidence>
<feature type="transmembrane region" description="Helical" evidence="13">
    <location>
        <begin position="114"/>
        <end position="133"/>
    </location>
</feature>
<evidence type="ECO:0000259" key="14">
    <source>
        <dbReference type="PROSITE" id="PS50089"/>
    </source>
</evidence>
<dbReference type="GO" id="GO:0000325">
    <property type="term" value="C:plant-type vacuole"/>
    <property type="evidence" value="ECO:0007669"/>
    <property type="project" value="TreeGrafter"/>
</dbReference>
<proteinExistence type="predicted"/>
<evidence type="ECO:0000256" key="3">
    <source>
        <dbReference type="ARBA" id="ARBA00012483"/>
    </source>
</evidence>
<dbReference type="Proteomes" id="UP001159364">
    <property type="component" value="Linkage Group LG12"/>
</dbReference>
<evidence type="ECO:0000256" key="11">
    <source>
        <dbReference type="ARBA" id="ARBA00023136"/>
    </source>
</evidence>
<dbReference type="CDD" id="cd16467">
    <property type="entry name" value="RING-H2_RNF6-like"/>
    <property type="match status" value="1"/>
</dbReference>
<evidence type="ECO:0000313" key="16">
    <source>
        <dbReference type="Proteomes" id="UP001159364"/>
    </source>
</evidence>
<name>A0AAV8SAB3_9ROSI</name>
<dbReference type="PANTHER" id="PTHR45977:SF42">
    <property type="entry name" value="RING_U-BOX SUPERFAMILY PROTEIN"/>
    <property type="match status" value="1"/>
</dbReference>
<evidence type="ECO:0000256" key="8">
    <source>
        <dbReference type="ARBA" id="ARBA00022786"/>
    </source>
</evidence>
<comment type="catalytic activity">
    <reaction evidence="1">
        <text>S-ubiquitinyl-[E2 ubiquitin-conjugating enzyme]-L-cysteine + [acceptor protein]-L-lysine = [E2 ubiquitin-conjugating enzyme]-L-cysteine + N(6)-ubiquitinyl-[acceptor protein]-L-lysine.</text>
        <dbReference type="EC" id="2.3.2.27"/>
    </reaction>
</comment>
<evidence type="ECO:0000256" key="9">
    <source>
        <dbReference type="ARBA" id="ARBA00022833"/>
    </source>
</evidence>
<dbReference type="SUPFAM" id="SSF57850">
    <property type="entry name" value="RING/U-box"/>
    <property type="match status" value="1"/>
</dbReference>
<dbReference type="EC" id="2.3.2.27" evidence="3"/>
<protein>
    <recommendedName>
        <fullName evidence="3">RING-type E3 ubiquitin transferase</fullName>
        <ecNumber evidence="3">2.3.2.27</ecNumber>
    </recommendedName>
</protein>
<keyword evidence="16" id="KW-1185">Reference proteome</keyword>
<evidence type="ECO:0000256" key="10">
    <source>
        <dbReference type="ARBA" id="ARBA00022989"/>
    </source>
</evidence>
<feature type="transmembrane region" description="Helical" evidence="13">
    <location>
        <begin position="84"/>
        <end position="102"/>
    </location>
</feature>
<feature type="transmembrane region" description="Helical" evidence="13">
    <location>
        <begin position="173"/>
        <end position="193"/>
    </location>
</feature>
<keyword evidence="11 13" id="KW-0472">Membrane</keyword>
<evidence type="ECO:0000313" key="15">
    <source>
        <dbReference type="EMBL" id="KAJ8748979.1"/>
    </source>
</evidence>
<keyword evidence="6" id="KW-0479">Metal-binding</keyword>
<evidence type="ECO:0000256" key="13">
    <source>
        <dbReference type="SAM" id="Phobius"/>
    </source>
</evidence>
<dbReference type="PROSITE" id="PS50089">
    <property type="entry name" value="ZF_RING_2"/>
    <property type="match status" value="1"/>
</dbReference>
<dbReference type="AlphaFoldDB" id="A0AAV8SAB3"/>
<dbReference type="PANTHER" id="PTHR45977">
    <property type="entry name" value="TARGET OF ERK KINASE MPK-1"/>
    <property type="match status" value="1"/>
</dbReference>
<feature type="transmembrane region" description="Helical" evidence="13">
    <location>
        <begin position="205"/>
        <end position="234"/>
    </location>
</feature>
<evidence type="ECO:0000256" key="12">
    <source>
        <dbReference type="PROSITE-ProRule" id="PRU00175"/>
    </source>
</evidence>
<evidence type="ECO:0000256" key="6">
    <source>
        <dbReference type="ARBA" id="ARBA00022723"/>
    </source>
</evidence>
<comment type="caution">
    <text evidence="15">The sequence shown here is derived from an EMBL/GenBank/DDBJ whole genome shotgun (WGS) entry which is preliminary data.</text>
</comment>
<accession>A0AAV8SAB3</accession>
<dbReference type="GO" id="GO:0016567">
    <property type="term" value="P:protein ubiquitination"/>
    <property type="evidence" value="ECO:0007669"/>
    <property type="project" value="TreeGrafter"/>
</dbReference>
<organism evidence="15 16">
    <name type="scientific">Erythroxylum novogranatense</name>
    <dbReference type="NCBI Taxonomy" id="1862640"/>
    <lineage>
        <taxon>Eukaryota</taxon>
        <taxon>Viridiplantae</taxon>
        <taxon>Streptophyta</taxon>
        <taxon>Embryophyta</taxon>
        <taxon>Tracheophyta</taxon>
        <taxon>Spermatophyta</taxon>
        <taxon>Magnoliopsida</taxon>
        <taxon>eudicotyledons</taxon>
        <taxon>Gunneridae</taxon>
        <taxon>Pentapetalae</taxon>
        <taxon>rosids</taxon>
        <taxon>fabids</taxon>
        <taxon>Malpighiales</taxon>
        <taxon>Erythroxylaceae</taxon>
        <taxon>Erythroxylum</taxon>
    </lineage>
</organism>
<keyword evidence="10 13" id="KW-1133">Transmembrane helix</keyword>
<dbReference type="GO" id="GO:0008270">
    <property type="term" value="F:zinc ion binding"/>
    <property type="evidence" value="ECO:0007669"/>
    <property type="project" value="UniProtKB-KW"/>
</dbReference>
<dbReference type="EMBL" id="JAIWQS010000012">
    <property type="protein sequence ID" value="KAJ8748979.1"/>
    <property type="molecule type" value="Genomic_DNA"/>
</dbReference>
<keyword evidence="5 13" id="KW-0812">Transmembrane</keyword>
<dbReference type="GO" id="GO:0061630">
    <property type="term" value="F:ubiquitin protein ligase activity"/>
    <property type="evidence" value="ECO:0007669"/>
    <property type="project" value="UniProtKB-EC"/>
</dbReference>
<keyword evidence="7 12" id="KW-0863">Zinc-finger</keyword>
<feature type="domain" description="RING-type" evidence="14">
    <location>
        <begin position="308"/>
        <end position="349"/>
    </location>
</feature>
<keyword evidence="8" id="KW-0833">Ubl conjugation pathway</keyword>
<keyword evidence="9" id="KW-0862">Zinc</keyword>
<comment type="subcellular location">
    <subcellularLocation>
        <location evidence="2">Membrane</location>
        <topology evidence="2">Multi-pass membrane protein</topology>
    </subcellularLocation>
</comment>
<dbReference type="GO" id="GO:0006511">
    <property type="term" value="P:ubiquitin-dependent protein catabolic process"/>
    <property type="evidence" value="ECO:0007669"/>
    <property type="project" value="TreeGrafter"/>
</dbReference>
<dbReference type="SMART" id="SM00184">
    <property type="entry name" value="RING"/>
    <property type="match status" value="1"/>
</dbReference>